<dbReference type="AlphaFoldDB" id="A0A933E8Q1"/>
<keyword evidence="1" id="KW-0472">Membrane</keyword>
<evidence type="ECO:0008006" key="4">
    <source>
        <dbReference type="Google" id="ProtNLM"/>
    </source>
</evidence>
<proteinExistence type="predicted"/>
<name>A0A933E8Q1_UNCTE</name>
<accession>A0A933E8Q1</accession>
<feature type="non-terminal residue" evidence="2">
    <location>
        <position position="85"/>
    </location>
</feature>
<evidence type="ECO:0000313" key="2">
    <source>
        <dbReference type="EMBL" id="MBI4251273.1"/>
    </source>
</evidence>
<feature type="transmembrane region" description="Helical" evidence="1">
    <location>
        <begin position="43"/>
        <end position="63"/>
    </location>
</feature>
<evidence type="ECO:0000256" key="1">
    <source>
        <dbReference type="SAM" id="Phobius"/>
    </source>
</evidence>
<protein>
    <recommendedName>
        <fullName evidence="4">RDD domain-containing protein</fullName>
    </recommendedName>
</protein>
<keyword evidence="1" id="KW-0812">Transmembrane</keyword>
<comment type="caution">
    <text evidence="2">The sequence shown here is derived from an EMBL/GenBank/DDBJ whole genome shotgun (WGS) entry which is preliminary data.</text>
</comment>
<reference evidence="2" key="1">
    <citation type="submission" date="2020-07" db="EMBL/GenBank/DDBJ databases">
        <title>Huge and variable diversity of episymbiotic CPR bacteria and DPANN archaea in groundwater ecosystems.</title>
        <authorList>
            <person name="He C.Y."/>
            <person name="Keren R."/>
            <person name="Whittaker M."/>
            <person name="Farag I.F."/>
            <person name="Doudna J."/>
            <person name="Cate J.H.D."/>
            <person name="Banfield J.F."/>
        </authorList>
    </citation>
    <scope>NUCLEOTIDE SEQUENCE</scope>
    <source>
        <strain evidence="2">NC_groundwater_1370_Ag_S-0.2um_69_93</strain>
    </source>
</reference>
<organism evidence="2 3">
    <name type="scientific">Tectimicrobiota bacterium</name>
    <dbReference type="NCBI Taxonomy" id="2528274"/>
    <lineage>
        <taxon>Bacteria</taxon>
        <taxon>Pseudomonadati</taxon>
        <taxon>Nitrospinota/Tectimicrobiota group</taxon>
        <taxon>Candidatus Tectimicrobiota</taxon>
    </lineage>
</organism>
<evidence type="ECO:0000313" key="3">
    <source>
        <dbReference type="Proteomes" id="UP000752292"/>
    </source>
</evidence>
<keyword evidence="1" id="KW-1133">Transmembrane helix</keyword>
<dbReference type="EMBL" id="JACQRX010000105">
    <property type="protein sequence ID" value="MBI4251273.1"/>
    <property type="molecule type" value="Genomic_DNA"/>
</dbReference>
<sequence>MECPRCAREIVPDRLFCMWCEAFLPKAEAGVKASILRRFAADMLDSILSVLVPAVAYLLAAPYRRTPFDDPPSSWAWLATLAYTA</sequence>
<dbReference type="Proteomes" id="UP000752292">
    <property type="component" value="Unassembled WGS sequence"/>
</dbReference>
<gene>
    <name evidence="2" type="ORF">HY618_02345</name>
</gene>